<evidence type="ECO:0000313" key="1">
    <source>
        <dbReference type="EMBL" id="ART51198.1"/>
    </source>
</evidence>
<dbReference type="PANTHER" id="PTHR30004:SF6">
    <property type="entry name" value="D-THREONATE 4-PHOSPHATE DEHYDROGENASE"/>
    <property type="match status" value="1"/>
</dbReference>
<dbReference type="KEGG" id="acin:CBP34_05310"/>
<dbReference type="GO" id="GO:0051287">
    <property type="term" value="F:NAD binding"/>
    <property type="evidence" value="ECO:0007669"/>
    <property type="project" value="InterPro"/>
</dbReference>
<keyword evidence="2" id="KW-1185">Reference proteome</keyword>
<sequence length="362" mass="38459">MSLASVATGRRSRKRTASWEWLRTFWLPPERATPTMSKTSNKPLIAAMIGDPAGIGPEVCAKALASAELDGLCDNVLIGEIGAVQRAVQVCGITREVRHVSAPEEARGQRFIAVLDPGDVVPTDYAVGSPSAAAGKAVVNWIGLGQQLGQIGRIDGLVLAPVDSVSLKLGGLVKDIDELQPPDTHMLRLNGSLRVVPITEHIRVRDIAATVKQATVLELIRRLDHHLRRWGMTAPRIAVAGLNPHAMFEEDREEIAPAVEQARAAGIDASGPISPDAVFRLNLEGRYDAVVTMYHDQGQIAVKTAAFAGACTIYMGLPYVMINVPHGSAFDIAGQGKAQHDSLLAGLRTAAALASGSAFLTT</sequence>
<dbReference type="KEGG" id="acid:CBP33_05475"/>
<dbReference type="GO" id="GO:0016491">
    <property type="term" value="F:oxidoreductase activity"/>
    <property type="evidence" value="ECO:0007669"/>
    <property type="project" value="UniProtKB-KW"/>
</dbReference>
<dbReference type="KEGG" id="acis:CBP35_13020"/>
<dbReference type="KEGG" id="acip:CBP36_05925"/>
<gene>
    <name evidence="1" type="ORF">CBP34_05310</name>
</gene>
<dbReference type="SUPFAM" id="SSF53659">
    <property type="entry name" value="Isocitrate/Isopropylmalate dehydrogenase-like"/>
    <property type="match status" value="1"/>
</dbReference>
<dbReference type="InterPro" id="IPR005255">
    <property type="entry name" value="PdxA_fam"/>
</dbReference>
<dbReference type="EMBL" id="CP021361">
    <property type="protein sequence ID" value="ART51198.1"/>
    <property type="molecule type" value="Genomic_DNA"/>
</dbReference>
<evidence type="ECO:0000313" key="2">
    <source>
        <dbReference type="Proteomes" id="UP000194432"/>
    </source>
</evidence>
<accession>A0A240TR88</accession>
<dbReference type="Proteomes" id="UP000194432">
    <property type="component" value="Chromosome 1"/>
</dbReference>
<proteinExistence type="predicted"/>
<dbReference type="Pfam" id="PF04166">
    <property type="entry name" value="PdxA"/>
    <property type="match status" value="1"/>
</dbReference>
<accession>A0A240UBJ5</accession>
<dbReference type="Gene3D" id="3.40.718.10">
    <property type="entry name" value="Isopropylmalate Dehydrogenase"/>
    <property type="match status" value="1"/>
</dbReference>
<dbReference type="GO" id="GO:0046872">
    <property type="term" value="F:metal ion binding"/>
    <property type="evidence" value="ECO:0007669"/>
    <property type="project" value="UniProtKB-KW"/>
</dbReference>
<dbReference type="PANTHER" id="PTHR30004">
    <property type="entry name" value="4-HYDROXYTHREONINE-4-PHOSPHATE DEHYDROGENASE"/>
    <property type="match status" value="1"/>
</dbReference>
<dbReference type="AlphaFoldDB" id="A0A240U1G1"/>
<accession>A0A240U1G1</accession>
<organism evidence="1 2">
    <name type="scientific">Acidovorax carolinensis</name>
    <dbReference type="NCBI Taxonomy" id="553814"/>
    <lineage>
        <taxon>Bacteria</taxon>
        <taxon>Pseudomonadati</taxon>
        <taxon>Pseudomonadota</taxon>
        <taxon>Betaproteobacteria</taxon>
        <taxon>Burkholderiales</taxon>
        <taxon>Comamonadaceae</taxon>
        <taxon>Acidovorax</taxon>
    </lineage>
</organism>
<reference evidence="1 2" key="1">
    <citation type="submission" date="2017-05" db="EMBL/GenBank/DDBJ databases">
        <title>Polyphasic characterization of four soil-derived phenanthrene-degrading Acidovorax strains and proposal of Acidovorax phenanthrenivorans sp. nov.</title>
        <authorList>
            <person name="Singleton D.R."/>
            <person name="Lee J."/>
            <person name="Dickey A.N."/>
            <person name="Stroud A."/>
            <person name="Scholl E.H."/>
            <person name="Wright F.A."/>
            <person name="Aitken M.D."/>
        </authorList>
    </citation>
    <scope>NUCLEOTIDE SEQUENCE [LARGE SCALE GENOMIC DNA]</scope>
    <source>
        <strain evidence="1">NA3</strain>
    </source>
</reference>
<protein>
    <submittedName>
        <fullName evidence="1">Uncharacterized protein</fullName>
    </submittedName>
</protein>
<name>A0A240U1G1_9BURK</name>